<dbReference type="Proteomes" id="UP001497512">
    <property type="component" value="Chromosome 11"/>
</dbReference>
<evidence type="ECO:0000256" key="1">
    <source>
        <dbReference type="SAM" id="MobiDB-lite"/>
    </source>
</evidence>
<keyword evidence="2" id="KW-0732">Signal</keyword>
<evidence type="ECO:0000313" key="4">
    <source>
        <dbReference type="Proteomes" id="UP001497512"/>
    </source>
</evidence>
<dbReference type="EMBL" id="OZ019903">
    <property type="protein sequence ID" value="CAK9197413.1"/>
    <property type="molecule type" value="Genomic_DNA"/>
</dbReference>
<keyword evidence="4" id="KW-1185">Reference proteome</keyword>
<sequence length="145" mass="15204">MARLQWTPASSVGLLIVAPTLLLLLLVQLPYSTAAAQRLQMSSSSTGAVLDTAARGLTEETVMSHDVKLQQEMQKSTPSLHDDNTNEVSKDKATSGVTMDSASGAATAAAVEEADVIWDELRVERLLGDYGNPSANPDPGVPSGP</sequence>
<evidence type="ECO:0000256" key="2">
    <source>
        <dbReference type="SAM" id="SignalP"/>
    </source>
</evidence>
<organism evidence="3 4">
    <name type="scientific">Sphagnum troendelagicum</name>
    <dbReference type="NCBI Taxonomy" id="128251"/>
    <lineage>
        <taxon>Eukaryota</taxon>
        <taxon>Viridiplantae</taxon>
        <taxon>Streptophyta</taxon>
        <taxon>Embryophyta</taxon>
        <taxon>Bryophyta</taxon>
        <taxon>Sphagnophytina</taxon>
        <taxon>Sphagnopsida</taxon>
        <taxon>Sphagnales</taxon>
        <taxon>Sphagnaceae</taxon>
        <taxon>Sphagnum</taxon>
    </lineage>
</organism>
<reference evidence="3" key="1">
    <citation type="submission" date="2024-02" db="EMBL/GenBank/DDBJ databases">
        <authorList>
            <consortium name="ELIXIR-Norway"/>
            <consortium name="Elixir Norway"/>
        </authorList>
    </citation>
    <scope>NUCLEOTIDE SEQUENCE</scope>
</reference>
<evidence type="ECO:0000313" key="3">
    <source>
        <dbReference type="EMBL" id="CAK9197413.1"/>
    </source>
</evidence>
<proteinExistence type="predicted"/>
<feature type="chain" id="PRO_5046059543" evidence="2">
    <location>
        <begin position="36"/>
        <end position="145"/>
    </location>
</feature>
<protein>
    <submittedName>
        <fullName evidence="3">Uncharacterized protein</fullName>
    </submittedName>
</protein>
<gene>
    <name evidence="3" type="ORF">CSSPTR1EN2_LOCUS3962</name>
</gene>
<feature type="signal peptide" evidence="2">
    <location>
        <begin position="1"/>
        <end position="35"/>
    </location>
</feature>
<feature type="region of interest" description="Disordered" evidence="1">
    <location>
        <begin position="70"/>
        <end position="100"/>
    </location>
</feature>
<feature type="compositionally biased region" description="Basic and acidic residues" evidence="1">
    <location>
        <begin position="80"/>
        <end position="93"/>
    </location>
</feature>
<accession>A0ABP0TM53</accession>
<name>A0ABP0TM53_9BRYO</name>